<accession>A0A8H6I5M8</accession>
<dbReference type="InterPro" id="IPR045339">
    <property type="entry name" value="DUF6534"/>
</dbReference>
<evidence type="ECO:0000256" key="1">
    <source>
        <dbReference type="SAM" id="Phobius"/>
    </source>
</evidence>
<feature type="transmembrane region" description="Helical" evidence="1">
    <location>
        <begin position="89"/>
        <end position="108"/>
    </location>
</feature>
<keyword evidence="1" id="KW-1133">Transmembrane helix</keyword>
<reference evidence="3 4" key="1">
    <citation type="submission" date="2020-07" db="EMBL/GenBank/DDBJ databases">
        <title>Comparative genomics of pyrophilous fungi reveals a link between fire events and developmental genes.</title>
        <authorList>
            <consortium name="DOE Joint Genome Institute"/>
            <person name="Steindorff A.S."/>
            <person name="Carver A."/>
            <person name="Calhoun S."/>
            <person name="Stillman K."/>
            <person name="Liu H."/>
            <person name="Lipzen A."/>
            <person name="Pangilinan J."/>
            <person name="Labutti K."/>
            <person name="Bruns T.D."/>
            <person name="Grigoriev I.V."/>
        </authorList>
    </citation>
    <scope>NUCLEOTIDE SEQUENCE [LARGE SCALE GENOMIC DNA]</scope>
    <source>
        <strain evidence="3 4">CBS 144469</strain>
    </source>
</reference>
<comment type="caution">
    <text evidence="3">The sequence shown here is derived from an EMBL/GenBank/DDBJ whole genome shotgun (WGS) entry which is preliminary data.</text>
</comment>
<feature type="transmembrane region" description="Helical" evidence="1">
    <location>
        <begin position="49"/>
        <end position="69"/>
    </location>
</feature>
<dbReference type="OrthoDB" id="3066090at2759"/>
<evidence type="ECO:0000313" key="4">
    <source>
        <dbReference type="Proteomes" id="UP000521943"/>
    </source>
</evidence>
<protein>
    <recommendedName>
        <fullName evidence="2">DUF6534 domain-containing protein</fullName>
    </recommendedName>
</protein>
<sequence length="258" mass="28374">MVYQVRVTPTLATMAGAQMLSGVITTMLYGVALLMILRYFSSHSRNDPLWTKALIASLGVLATLQAAFTNHQIYDYFVINNNDKAARDVIPISMPGMIACTFLVAFLSQLFYASRIWKVGTSFENRFRFAAIPIVALAIVQLGAGMVQVALMNISKTQTVMFERFVDQDILTVYLNGAAAAACDILITLSLVTILRSTEVNATRRTKALLEKLVVYAINRGIVTSVFALASIFLYDFAVWYSVLVSFDHTSQASALSP</sequence>
<dbReference type="EMBL" id="JACGCI010000015">
    <property type="protein sequence ID" value="KAF6759360.1"/>
    <property type="molecule type" value="Genomic_DNA"/>
</dbReference>
<gene>
    <name evidence="3" type="ORF">DFP72DRAFT_133614</name>
</gene>
<keyword evidence="4" id="KW-1185">Reference proteome</keyword>
<dbReference type="Proteomes" id="UP000521943">
    <property type="component" value="Unassembled WGS sequence"/>
</dbReference>
<feature type="domain" description="DUF6534" evidence="2">
    <location>
        <begin position="180"/>
        <end position="235"/>
    </location>
</feature>
<dbReference type="AlphaFoldDB" id="A0A8H6I5M8"/>
<dbReference type="Pfam" id="PF20152">
    <property type="entry name" value="DUF6534"/>
    <property type="match status" value="1"/>
</dbReference>
<proteinExistence type="predicted"/>
<organism evidence="3 4">
    <name type="scientific">Ephemerocybe angulata</name>
    <dbReference type="NCBI Taxonomy" id="980116"/>
    <lineage>
        <taxon>Eukaryota</taxon>
        <taxon>Fungi</taxon>
        <taxon>Dikarya</taxon>
        <taxon>Basidiomycota</taxon>
        <taxon>Agaricomycotina</taxon>
        <taxon>Agaricomycetes</taxon>
        <taxon>Agaricomycetidae</taxon>
        <taxon>Agaricales</taxon>
        <taxon>Agaricineae</taxon>
        <taxon>Psathyrellaceae</taxon>
        <taxon>Ephemerocybe</taxon>
    </lineage>
</organism>
<keyword evidence="1" id="KW-0472">Membrane</keyword>
<feature type="transmembrane region" description="Helical" evidence="1">
    <location>
        <begin position="213"/>
        <end position="235"/>
    </location>
</feature>
<name>A0A8H6I5M8_9AGAR</name>
<feature type="transmembrane region" description="Helical" evidence="1">
    <location>
        <begin position="15"/>
        <end position="37"/>
    </location>
</feature>
<dbReference type="PANTHER" id="PTHR40465:SF1">
    <property type="entry name" value="DUF6534 DOMAIN-CONTAINING PROTEIN"/>
    <property type="match status" value="1"/>
</dbReference>
<feature type="transmembrane region" description="Helical" evidence="1">
    <location>
        <begin position="129"/>
        <end position="151"/>
    </location>
</feature>
<evidence type="ECO:0000259" key="2">
    <source>
        <dbReference type="Pfam" id="PF20152"/>
    </source>
</evidence>
<keyword evidence="1" id="KW-0812">Transmembrane</keyword>
<evidence type="ECO:0000313" key="3">
    <source>
        <dbReference type="EMBL" id="KAF6759360.1"/>
    </source>
</evidence>
<dbReference type="PANTHER" id="PTHR40465">
    <property type="entry name" value="CHROMOSOME 1, WHOLE GENOME SHOTGUN SEQUENCE"/>
    <property type="match status" value="1"/>
</dbReference>
<feature type="transmembrane region" description="Helical" evidence="1">
    <location>
        <begin position="171"/>
        <end position="192"/>
    </location>
</feature>